<keyword evidence="4" id="KW-0143">Chaperone</keyword>
<accession>A0AAX2ZW24</accession>
<evidence type="ECO:0000313" key="5">
    <source>
        <dbReference type="EMBL" id="BBX89051.1"/>
    </source>
</evidence>
<dbReference type="Proteomes" id="UP001162885">
    <property type="component" value="Chromosome"/>
</dbReference>
<reference evidence="6 8" key="3">
    <citation type="journal article" date="2022" name="BMC Genomics">
        <title>Comparative genome analysis of mycobacteria focusing on tRNA and non-coding RNA.</title>
        <authorList>
            <person name="Behra P.R.K."/>
            <person name="Pettersson B.M.F."/>
            <person name="Ramesh M."/>
            <person name="Das S."/>
            <person name="Dasgupta S."/>
            <person name="Kirsebom L.A."/>
        </authorList>
    </citation>
    <scope>NUCLEOTIDE SEQUENCE [LARGE SCALE GENOMIC DNA]</scope>
    <source>
        <strain evidence="6 8">DSM 44677</strain>
    </source>
</reference>
<proteinExistence type="inferred from homology"/>
<dbReference type="InterPro" id="IPR025734">
    <property type="entry name" value="EspG"/>
</dbReference>
<comment type="subcellular location">
    <subcellularLocation>
        <location evidence="1">Cytoplasm</location>
    </subcellularLocation>
</comment>
<evidence type="ECO:0000256" key="4">
    <source>
        <dbReference type="ARBA" id="ARBA00023186"/>
    </source>
</evidence>
<gene>
    <name evidence="6" type="ORF">H5U98_28775</name>
    <name evidence="5" type="ORF">MBOE_07000</name>
</gene>
<dbReference type="GO" id="GO:0005737">
    <property type="term" value="C:cytoplasm"/>
    <property type="evidence" value="ECO:0007669"/>
    <property type="project" value="UniProtKB-SubCell"/>
</dbReference>
<keyword evidence="7" id="KW-1185">Reference proteome</keyword>
<dbReference type="AlphaFoldDB" id="A0AAX2ZW24"/>
<evidence type="ECO:0000256" key="1">
    <source>
        <dbReference type="ARBA" id="ARBA00004496"/>
    </source>
</evidence>
<dbReference type="Proteomes" id="UP000466683">
    <property type="component" value="Chromosome"/>
</dbReference>
<evidence type="ECO:0000313" key="7">
    <source>
        <dbReference type="Proteomes" id="UP000466683"/>
    </source>
</evidence>
<dbReference type="RefSeq" id="WP_077738627.1">
    <property type="nucleotide sequence ID" value="NZ_AP022579.1"/>
</dbReference>
<dbReference type="EMBL" id="AP022579">
    <property type="protein sequence ID" value="BBX89051.1"/>
    <property type="molecule type" value="Genomic_DNA"/>
</dbReference>
<evidence type="ECO:0000313" key="8">
    <source>
        <dbReference type="Proteomes" id="UP001162885"/>
    </source>
</evidence>
<protein>
    <submittedName>
        <fullName evidence="6">ESX secretion-associated protein EspG</fullName>
    </submittedName>
</protein>
<dbReference type="EMBL" id="CP060016">
    <property type="protein sequence ID" value="UNB99411.1"/>
    <property type="molecule type" value="Genomic_DNA"/>
</dbReference>
<reference evidence="5 7" key="1">
    <citation type="journal article" date="2019" name="Emerg. Microbes Infect.">
        <title>Comprehensive subspecies identification of 175 nontuberculous mycobacteria species based on 7547 genomic profiles.</title>
        <authorList>
            <person name="Matsumoto Y."/>
            <person name="Kinjo T."/>
            <person name="Motooka D."/>
            <person name="Nabeya D."/>
            <person name="Jung N."/>
            <person name="Uechi K."/>
            <person name="Horii T."/>
            <person name="Iida T."/>
            <person name="Fujita J."/>
            <person name="Nakamura S."/>
        </authorList>
    </citation>
    <scope>NUCLEOTIDE SEQUENCE [LARGE SCALE GENOMIC DNA]</scope>
    <source>
        <strain evidence="5 7">JCM 15653</strain>
    </source>
</reference>
<reference evidence="5" key="2">
    <citation type="submission" date="2020-02" db="EMBL/GenBank/DDBJ databases">
        <authorList>
            <person name="Matsumoto Y."/>
            <person name="Motooka D."/>
            <person name="Nakamura S."/>
        </authorList>
    </citation>
    <scope>NUCLEOTIDE SEQUENCE</scope>
    <source>
        <strain evidence="5">JCM 15653</strain>
    </source>
</reference>
<evidence type="ECO:0000256" key="3">
    <source>
        <dbReference type="ARBA" id="ARBA00022490"/>
    </source>
</evidence>
<keyword evidence="3" id="KW-0963">Cytoplasm</keyword>
<name>A0AAX2ZW24_9MYCO</name>
<evidence type="ECO:0000256" key="2">
    <source>
        <dbReference type="ARBA" id="ARBA00006411"/>
    </source>
</evidence>
<sequence length="270" mass="28493">MTASLAPQFVVTDDELHVLAARLGVQALPLVLDLRTRHPTETARAEALGQATRSLTERGLLSAGEVGTELSAVVQSLQRPDRELAMRLVTPDGLARVTVVRYGAQCISACRVGNDITLETIDDGASASSAAAALLRRLPASAPAEIVPVGAPLADVSHALSDTHDSTELSDRIRALGADTRTAMTLGSALSSRLAFAEIVYYALDDDVDRVSRSAGAVGIFYTKRGRIVGAPSASPSGQLWTTLKPGSDHTIRQAIGQLVELSGYRWGDR</sequence>
<organism evidence="6 8">
    <name type="scientific">Mycolicibacterium boenickei</name>
    <dbReference type="NCBI Taxonomy" id="146017"/>
    <lineage>
        <taxon>Bacteria</taxon>
        <taxon>Bacillati</taxon>
        <taxon>Actinomycetota</taxon>
        <taxon>Actinomycetes</taxon>
        <taxon>Mycobacteriales</taxon>
        <taxon>Mycobacteriaceae</taxon>
        <taxon>Mycolicibacterium</taxon>
    </lineage>
</organism>
<comment type="similarity">
    <text evidence="2">Belongs to the EspG family.</text>
</comment>
<evidence type="ECO:0000313" key="6">
    <source>
        <dbReference type="EMBL" id="UNB99411.1"/>
    </source>
</evidence>
<dbReference type="Pfam" id="PF14011">
    <property type="entry name" value="ESX-1_EspG"/>
    <property type="match status" value="1"/>
</dbReference>